<dbReference type="SMART" id="SM00320">
    <property type="entry name" value="WD40"/>
    <property type="match status" value="4"/>
</dbReference>
<reference evidence="6" key="2">
    <citation type="submission" date="2020-01" db="EMBL/GenBank/DDBJ databases">
        <authorList>
            <person name="Perkins V."/>
            <person name="Lessard M.-H."/>
            <person name="Dugat-Bony E."/>
            <person name="Frenette M."/>
            <person name="Labrie S."/>
        </authorList>
    </citation>
    <scope>NUCLEOTIDE SEQUENCE</scope>
    <source>
        <strain evidence="6">LMA-70</strain>
    </source>
</reference>
<evidence type="ECO:0000256" key="2">
    <source>
        <dbReference type="ARBA" id="ARBA00022574"/>
    </source>
</evidence>
<dbReference type="InterPro" id="IPR001680">
    <property type="entry name" value="WD40_rpt"/>
</dbReference>
<dbReference type="FunFam" id="2.130.10.10:FF:000190">
    <property type="entry name" value="Nuclear pore complex subunit"/>
    <property type="match status" value="1"/>
</dbReference>
<dbReference type="Pfam" id="PF00400">
    <property type="entry name" value="WD40"/>
    <property type="match status" value="4"/>
</dbReference>
<evidence type="ECO:0000256" key="4">
    <source>
        <dbReference type="PROSITE-ProRule" id="PRU00221"/>
    </source>
</evidence>
<feature type="repeat" description="WD" evidence="4">
    <location>
        <begin position="261"/>
        <end position="295"/>
    </location>
</feature>
<evidence type="ECO:0000313" key="6">
    <source>
        <dbReference type="EMBL" id="KAF5098386.1"/>
    </source>
</evidence>
<reference evidence="6" key="1">
    <citation type="journal article" date="2020" name="Front. Microbiol.">
        <title>Phenotypic and Genetic Characterization of the Cheese Ripening Yeast Geotrichum candidum.</title>
        <authorList>
            <person name="Perkins V."/>
            <person name="Vignola S."/>
            <person name="Lessard M.H."/>
            <person name="Plante P.L."/>
            <person name="Corbeil J."/>
            <person name="Dugat-Bony E."/>
            <person name="Frenette M."/>
            <person name="Labrie S."/>
        </authorList>
    </citation>
    <scope>NUCLEOTIDE SEQUENCE</scope>
    <source>
        <strain evidence="6">LMA-70</strain>
    </source>
</reference>
<accession>A0A9P5KSI5</accession>
<gene>
    <name evidence="6" type="ORF">DV451_003399</name>
</gene>
<feature type="compositionally biased region" description="Polar residues" evidence="5">
    <location>
        <begin position="1"/>
        <end position="21"/>
    </location>
</feature>
<name>A0A9P5KSI5_GEOCN</name>
<dbReference type="AlphaFoldDB" id="A0A9P5KSI5"/>
<feature type="repeat" description="WD" evidence="4">
    <location>
        <begin position="70"/>
        <end position="111"/>
    </location>
</feature>
<dbReference type="Proteomes" id="UP000750522">
    <property type="component" value="Unassembled WGS sequence"/>
</dbReference>
<evidence type="ECO:0008006" key="8">
    <source>
        <dbReference type="Google" id="ProtNLM"/>
    </source>
</evidence>
<dbReference type="InterPro" id="IPR015943">
    <property type="entry name" value="WD40/YVTN_repeat-like_dom_sf"/>
</dbReference>
<comment type="caution">
    <text evidence="6">The sequence shown here is derived from an EMBL/GenBank/DDBJ whole genome shotgun (WGS) entry which is preliminary data.</text>
</comment>
<dbReference type="PROSITE" id="PS50082">
    <property type="entry name" value="WD_REPEATS_2"/>
    <property type="match status" value="3"/>
</dbReference>
<feature type="repeat" description="WD" evidence="4">
    <location>
        <begin position="111"/>
        <end position="156"/>
    </location>
</feature>
<evidence type="ECO:0000256" key="3">
    <source>
        <dbReference type="ARBA" id="ARBA00022737"/>
    </source>
</evidence>
<keyword evidence="3" id="KW-0677">Repeat</keyword>
<dbReference type="SUPFAM" id="SSF50978">
    <property type="entry name" value="WD40 repeat-like"/>
    <property type="match status" value="1"/>
</dbReference>
<organism evidence="6 7">
    <name type="scientific">Geotrichum candidum</name>
    <name type="common">Oospora lactis</name>
    <name type="synonym">Dipodascus geotrichum</name>
    <dbReference type="NCBI Taxonomy" id="1173061"/>
    <lineage>
        <taxon>Eukaryota</taxon>
        <taxon>Fungi</taxon>
        <taxon>Dikarya</taxon>
        <taxon>Ascomycota</taxon>
        <taxon>Saccharomycotina</taxon>
        <taxon>Dipodascomycetes</taxon>
        <taxon>Dipodascales</taxon>
        <taxon>Dipodascaceae</taxon>
        <taxon>Geotrichum</taxon>
    </lineage>
</organism>
<evidence type="ECO:0000256" key="1">
    <source>
        <dbReference type="ARBA" id="ARBA00007830"/>
    </source>
</evidence>
<dbReference type="PANTHER" id="PTHR10971">
    <property type="entry name" value="MRNA EXPORT FACTOR AND BUB3"/>
    <property type="match status" value="1"/>
</dbReference>
<protein>
    <recommendedName>
        <fullName evidence="8">Anaphase-promoting complex subunit 4 WD40 domain-containing protein</fullName>
    </recommendedName>
</protein>
<evidence type="ECO:0000256" key="5">
    <source>
        <dbReference type="SAM" id="MobiDB-lite"/>
    </source>
</evidence>
<dbReference type="EMBL" id="QQZK01000074">
    <property type="protein sequence ID" value="KAF5098386.1"/>
    <property type="molecule type" value="Genomic_DNA"/>
</dbReference>
<feature type="region of interest" description="Disordered" evidence="5">
    <location>
        <begin position="1"/>
        <end position="34"/>
    </location>
</feature>
<proteinExistence type="inferred from homology"/>
<comment type="similarity">
    <text evidence="1">Belongs to the WD repeat rae1 family.</text>
</comment>
<sequence length="355" mass="38888">MALFGSTSSSTATNTIGNSANDRALSNPPEDSVSDISFSPQADFLAVASWDSKVRIYEIAPTGESQGRAMFEHQGPVLSARWSPDGTKVVSAGCDNAARLYDLQTQQPTQVAVHDAPIKSVRYVDIPGAGSPMIATASWDKTLKYWDTRQQQPISTVTLPERAYTMDTQKDLLVVGTAERHVCIFNLNNPGTIFKSTQSPLKWQTRVISCYPNGGAYAIGSIEGRCGIQYVDDAVNSTKSFSFKCHRQSVPGRNEQQVYALNSISIHPTYNTISTAGGDGTFHFWDTDSKHRLKGFNSVGGPITSTAFNRNGSIFAYAISYDWSKGYQQNTPQLPIAVKFHATPDEDVKPRLKKR</sequence>
<evidence type="ECO:0000313" key="7">
    <source>
        <dbReference type="Proteomes" id="UP000750522"/>
    </source>
</evidence>
<dbReference type="PROSITE" id="PS50294">
    <property type="entry name" value="WD_REPEATS_REGION"/>
    <property type="match status" value="1"/>
</dbReference>
<keyword evidence="2 4" id="KW-0853">WD repeat</keyword>
<dbReference type="Gene3D" id="2.130.10.10">
    <property type="entry name" value="YVTN repeat-like/Quinoprotein amine dehydrogenase"/>
    <property type="match status" value="1"/>
</dbReference>
<dbReference type="InterPro" id="IPR036322">
    <property type="entry name" value="WD40_repeat_dom_sf"/>
</dbReference>